<protein>
    <submittedName>
        <fullName evidence="1">Uncharacterized protein</fullName>
    </submittedName>
</protein>
<gene>
    <name evidence="1" type="ORF">Golax_021723</name>
</gene>
<proteinExistence type="predicted"/>
<organism evidence="1 2">
    <name type="scientific">Gossypium laxum</name>
    <dbReference type="NCBI Taxonomy" id="34288"/>
    <lineage>
        <taxon>Eukaryota</taxon>
        <taxon>Viridiplantae</taxon>
        <taxon>Streptophyta</taxon>
        <taxon>Embryophyta</taxon>
        <taxon>Tracheophyta</taxon>
        <taxon>Spermatophyta</taxon>
        <taxon>Magnoliopsida</taxon>
        <taxon>eudicotyledons</taxon>
        <taxon>Gunneridae</taxon>
        <taxon>Pentapetalae</taxon>
        <taxon>rosids</taxon>
        <taxon>malvids</taxon>
        <taxon>Malvales</taxon>
        <taxon>Malvaceae</taxon>
        <taxon>Malvoideae</taxon>
        <taxon>Gossypium</taxon>
    </lineage>
</organism>
<keyword evidence="2" id="KW-1185">Reference proteome</keyword>
<dbReference type="Proteomes" id="UP000593574">
    <property type="component" value="Unassembled WGS sequence"/>
</dbReference>
<evidence type="ECO:0000313" key="1">
    <source>
        <dbReference type="EMBL" id="MBA0725115.1"/>
    </source>
</evidence>
<accession>A0A7J9AM11</accession>
<sequence>MLVGNMNKFMYALRPLKIDKLLTWPISKREGKRDILIHWSMH</sequence>
<evidence type="ECO:0000313" key="2">
    <source>
        <dbReference type="Proteomes" id="UP000593574"/>
    </source>
</evidence>
<reference evidence="1 2" key="1">
    <citation type="journal article" date="2019" name="Genome Biol. Evol.">
        <title>Insights into the evolution of the New World diploid cottons (Gossypium, subgenus Houzingenia) based on genome sequencing.</title>
        <authorList>
            <person name="Grover C.E."/>
            <person name="Arick M.A. 2nd"/>
            <person name="Thrash A."/>
            <person name="Conover J.L."/>
            <person name="Sanders W.S."/>
            <person name="Peterson D.G."/>
            <person name="Frelichowski J.E."/>
            <person name="Scheffler J.A."/>
            <person name="Scheffler B.E."/>
            <person name="Wendel J.F."/>
        </authorList>
    </citation>
    <scope>NUCLEOTIDE SEQUENCE [LARGE SCALE GENOMIC DNA]</scope>
    <source>
        <strain evidence="1">4</strain>
        <tissue evidence="1">Leaf</tissue>
    </source>
</reference>
<dbReference type="EMBL" id="JABEZV010000011">
    <property type="protein sequence ID" value="MBA0725115.1"/>
    <property type="molecule type" value="Genomic_DNA"/>
</dbReference>
<name>A0A7J9AM11_9ROSI</name>
<dbReference type="AlphaFoldDB" id="A0A7J9AM11"/>
<comment type="caution">
    <text evidence="1">The sequence shown here is derived from an EMBL/GenBank/DDBJ whole genome shotgun (WGS) entry which is preliminary data.</text>
</comment>